<organism evidence="2 3">
    <name type="scientific">Batillaria attramentaria</name>
    <dbReference type="NCBI Taxonomy" id="370345"/>
    <lineage>
        <taxon>Eukaryota</taxon>
        <taxon>Metazoa</taxon>
        <taxon>Spiralia</taxon>
        <taxon>Lophotrochozoa</taxon>
        <taxon>Mollusca</taxon>
        <taxon>Gastropoda</taxon>
        <taxon>Caenogastropoda</taxon>
        <taxon>Sorbeoconcha</taxon>
        <taxon>Cerithioidea</taxon>
        <taxon>Batillariidae</taxon>
        <taxon>Batillaria</taxon>
    </lineage>
</organism>
<dbReference type="SUPFAM" id="SSF57414">
    <property type="entry name" value="Hairpin loop containing domain-like"/>
    <property type="match status" value="3"/>
</dbReference>
<dbReference type="PANTHER" id="PTHR36902:SF1">
    <property type="entry name" value="ENRICHED IN SURFACE-LABELED PROTEOME PROTEIN 9"/>
    <property type="match status" value="1"/>
</dbReference>
<keyword evidence="3" id="KW-1185">Reference proteome</keyword>
<dbReference type="PANTHER" id="PTHR36902">
    <property type="entry name" value="ENRICHED IN SURFACE-LABELED PROTEOME PROTEIN 9"/>
    <property type="match status" value="1"/>
</dbReference>
<comment type="caution">
    <text evidence="2">The sequence shown here is derived from an EMBL/GenBank/DDBJ whole genome shotgun (WGS) entry which is preliminary data.</text>
</comment>
<protein>
    <recommendedName>
        <fullName evidence="1">Apple domain-containing protein</fullName>
    </recommendedName>
</protein>
<dbReference type="Pfam" id="PF25898">
    <property type="entry name" value="LolA_2nd_metazoa"/>
    <property type="match status" value="1"/>
</dbReference>
<name>A0ABD0LRT2_9CAEN</name>
<dbReference type="PROSITE" id="PS50948">
    <property type="entry name" value="PAN"/>
    <property type="match status" value="1"/>
</dbReference>
<dbReference type="CDD" id="cd01099">
    <property type="entry name" value="PAN_AP_HGF"/>
    <property type="match status" value="1"/>
</dbReference>
<evidence type="ECO:0000313" key="3">
    <source>
        <dbReference type="Proteomes" id="UP001519460"/>
    </source>
</evidence>
<gene>
    <name evidence="2" type="ORF">BaRGS_00006557</name>
</gene>
<dbReference type="InterPro" id="IPR058831">
    <property type="entry name" value="LolA-like_dom_2nd"/>
</dbReference>
<dbReference type="SMART" id="SM00473">
    <property type="entry name" value="PAN_AP"/>
    <property type="match status" value="2"/>
</dbReference>
<evidence type="ECO:0000259" key="1">
    <source>
        <dbReference type="PROSITE" id="PS50948"/>
    </source>
</evidence>
<dbReference type="InterPro" id="IPR003609">
    <property type="entry name" value="Pan_app"/>
</dbReference>
<reference evidence="2 3" key="1">
    <citation type="journal article" date="2023" name="Sci. Data">
        <title>Genome assembly of the Korean intertidal mud-creeper Batillaria attramentaria.</title>
        <authorList>
            <person name="Patra A.K."/>
            <person name="Ho P.T."/>
            <person name="Jun S."/>
            <person name="Lee S.J."/>
            <person name="Kim Y."/>
            <person name="Won Y.J."/>
        </authorList>
    </citation>
    <scope>NUCLEOTIDE SEQUENCE [LARGE SCALE GENOMIC DNA]</scope>
    <source>
        <strain evidence="2">Wonlab-2016</strain>
    </source>
</reference>
<sequence>MMNDNGKQVQIIMHYSTDEIFYIAANPSPKYAAPLCTTSNLTTDDNTQLFGMRGDSNSGVPHLFSTANILNFINGSEVYKGRTAVDSIPVNRWTACLYWPQLNSNFTLDYYFTVALGSTYYPNGTVSNFNHMYQYVNFEEYVNDPEGKFETPPGVYCLMRQKEKSVPQLGNHFYYREEITDTGSDNGGLAILSEADIWYDFDLQLVRFDQRSSPTGISRDFSNSLGPFSTIHDYGTGVQYTIDRYYSRCSIDPIPYSARGFDAVNNITRQTLGMRGPMGFFNLNDSTYLYAGKRMARGVNCDVFQAVLTNLPGRGLVVYEVYFMSGANDITDRGANADSVAPVPIRIMEWEDGSLVNEYNIHDFDQDSPTYDKFDISVCFPGQNSKDLELFMHMTPRGSGSRQLMPTMFPYLDGLMHMSMAISIPVSPIRFQHTRMHWDNNNVYYQATLLGAAPSLAKYEITSSKTMSQNAGKAIPNIASKWICAQQCDYLQEWNCVEFDYCQSTQVCTLGKASTVSPASSLLDNSQCNHYTRVLGGGFDSQTPLNTSWEQLKNLVYSGQLTFTLPLPDSTGNVDLNVDTTTLDPSQKMTFTAYFITDQVISGSQISRSGSSVAIAQFSRVPRRSGKGYDTLIRGVSVDDCAADCVGEVTYACQSFHYCWEAGACFLSRRHPDEQPDLLKFDANCDLYFRNYSANYQQFSGQTVLSNSDTIYQNVISPNQCAKLCTYYTSFHCESFDFCTDLNTCYLGRTHYYDAPKANIQQTPTCSHYSRNFLADFVAKSHKVVALRDNRVIQDVSPAQCAKLCVEETTFRCNSFDYCGNYSECRLSDASVANTGQVTLQSSAYCDVYQRQFGSASAAVASSQSSSSGNKYDS</sequence>
<dbReference type="Proteomes" id="UP001519460">
    <property type="component" value="Unassembled WGS sequence"/>
</dbReference>
<feature type="non-terminal residue" evidence="2">
    <location>
        <position position="874"/>
    </location>
</feature>
<dbReference type="AlphaFoldDB" id="A0ABD0LRT2"/>
<evidence type="ECO:0000313" key="2">
    <source>
        <dbReference type="EMBL" id="KAK7502193.1"/>
    </source>
</evidence>
<dbReference type="Pfam" id="PF00024">
    <property type="entry name" value="PAN_1"/>
    <property type="match status" value="3"/>
</dbReference>
<accession>A0ABD0LRT2</accession>
<feature type="domain" description="Apple" evidence="1">
    <location>
        <begin position="766"/>
        <end position="853"/>
    </location>
</feature>
<dbReference type="Gene3D" id="3.50.4.10">
    <property type="entry name" value="Hepatocyte Growth Factor"/>
    <property type="match status" value="4"/>
</dbReference>
<dbReference type="EMBL" id="JACVVK020000027">
    <property type="protein sequence ID" value="KAK7502193.1"/>
    <property type="molecule type" value="Genomic_DNA"/>
</dbReference>
<proteinExistence type="predicted"/>